<feature type="transmembrane region" description="Helical" evidence="5">
    <location>
        <begin position="47"/>
        <end position="67"/>
    </location>
</feature>
<evidence type="ECO:0000256" key="2">
    <source>
        <dbReference type="ARBA" id="ARBA00022692"/>
    </source>
</evidence>
<name>A0A220U4I3_9BACI</name>
<gene>
    <name evidence="6" type="ORF">CFK37_12470</name>
</gene>
<evidence type="ECO:0000256" key="1">
    <source>
        <dbReference type="ARBA" id="ARBA00004141"/>
    </source>
</evidence>
<feature type="transmembrane region" description="Helical" evidence="5">
    <location>
        <begin position="237"/>
        <end position="258"/>
    </location>
</feature>
<protein>
    <submittedName>
        <fullName evidence="6">Aspartate:proton symporter</fullName>
    </submittedName>
</protein>
<comment type="subcellular location">
    <subcellularLocation>
        <location evidence="1">Membrane</location>
        <topology evidence="1">Multi-pass membrane protein</topology>
    </subcellularLocation>
</comment>
<dbReference type="Gene3D" id="1.20.1740.10">
    <property type="entry name" value="Amino acid/polyamine transporter I"/>
    <property type="match status" value="1"/>
</dbReference>
<dbReference type="RefSeq" id="WP_089062161.1">
    <property type="nucleotide sequence ID" value="NZ_CP022315.1"/>
</dbReference>
<feature type="transmembrane region" description="Helical" evidence="5">
    <location>
        <begin position="399"/>
        <end position="421"/>
    </location>
</feature>
<sequence length="527" mass="57393">MTKKENGKLKKKLGALDLFFLGVGAIIGSGWLYAAQNGANLAGTYTWISWLIGAGIIILIGLVYAELAAAMPRAGGFVRYPDFSHGSTVGFLIGFLSMLAYSSVVAIEVEAVRGYAQYWWPALGQDDGAPTALGFGFQIFLLIVFFLLNYWSVNIFGKTNTVLTIFKFVVPALIIIFLLMHLEISNFSVGGADPGGLKGIFAAVTGAGIVFAFNGFRMPIEFAGEARKPQKDIPRAIILSVLVGLLIYLLLQFAFIGAVPSDMLASGGWVSVNFDSPWAGLATAIGIGWLANLVLLDAVVSPSATGNIYFSATARSLFAWAKNGTFYSLFQKIDKRTGLPRGALWLTLILAILWMSPQQFRVWEGLVAGSTSAKALTFVVGPTSLMSLRKSKPDMKRPFFLKGAKVIAPLAFISATLVVYWAGWTTISLLVPIAIPSLIFYFAFVDKDQKFSGGEIKSHFKSSLWLIVYYFYMLVMSYMGSYIPEDMGPPIIEAPWDTAVCAIGSLFFYYWGVNSGLDNPQIEDSDE</sequence>
<evidence type="ECO:0000256" key="5">
    <source>
        <dbReference type="SAM" id="Phobius"/>
    </source>
</evidence>
<proteinExistence type="predicted"/>
<keyword evidence="2 5" id="KW-0812">Transmembrane</keyword>
<dbReference type="GO" id="GO:0022857">
    <property type="term" value="F:transmembrane transporter activity"/>
    <property type="evidence" value="ECO:0007669"/>
    <property type="project" value="InterPro"/>
</dbReference>
<organism evidence="6 7">
    <name type="scientific">Virgibacillus phasianinus</name>
    <dbReference type="NCBI Taxonomy" id="2017483"/>
    <lineage>
        <taxon>Bacteria</taxon>
        <taxon>Bacillati</taxon>
        <taxon>Bacillota</taxon>
        <taxon>Bacilli</taxon>
        <taxon>Bacillales</taxon>
        <taxon>Bacillaceae</taxon>
        <taxon>Virgibacillus</taxon>
    </lineage>
</organism>
<keyword evidence="7" id="KW-1185">Reference proteome</keyword>
<feature type="transmembrane region" description="Helical" evidence="5">
    <location>
        <begin position="12"/>
        <end position="35"/>
    </location>
</feature>
<dbReference type="EMBL" id="CP022315">
    <property type="protein sequence ID" value="ASK62902.1"/>
    <property type="molecule type" value="Genomic_DNA"/>
</dbReference>
<feature type="transmembrane region" description="Helical" evidence="5">
    <location>
        <begin position="129"/>
        <end position="150"/>
    </location>
</feature>
<feature type="transmembrane region" description="Helical" evidence="5">
    <location>
        <begin position="196"/>
        <end position="216"/>
    </location>
</feature>
<feature type="transmembrane region" description="Helical" evidence="5">
    <location>
        <begin position="464"/>
        <end position="483"/>
    </location>
</feature>
<evidence type="ECO:0000313" key="6">
    <source>
        <dbReference type="EMBL" id="ASK62902.1"/>
    </source>
</evidence>
<dbReference type="Pfam" id="PF13520">
    <property type="entry name" value="AA_permease_2"/>
    <property type="match status" value="1"/>
</dbReference>
<dbReference type="AlphaFoldDB" id="A0A220U4I3"/>
<accession>A0A220U4I3</accession>
<evidence type="ECO:0000256" key="3">
    <source>
        <dbReference type="ARBA" id="ARBA00022989"/>
    </source>
</evidence>
<evidence type="ECO:0000256" key="4">
    <source>
        <dbReference type="ARBA" id="ARBA00023136"/>
    </source>
</evidence>
<feature type="transmembrane region" description="Helical" evidence="5">
    <location>
        <begin position="88"/>
        <end position="109"/>
    </location>
</feature>
<keyword evidence="3 5" id="KW-1133">Transmembrane helix</keyword>
<dbReference type="OrthoDB" id="9804700at2"/>
<evidence type="ECO:0000313" key="7">
    <source>
        <dbReference type="Proteomes" id="UP000198312"/>
    </source>
</evidence>
<dbReference type="InterPro" id="IPR002293">
    <property type="entry name" value="AA/rel_permease1"/>
</dbReference>
<reference evidence="6 7" key="1">
    <citation type="submission" date="2017-07" db="EMBL/GenBank/DDBJ databases">
        <title>Virgibacillus sp. LM2416.</title>
        <authorList>
            <person name="Tak E.J."/>
            <person name="Bae J.-W."/>
        </authorList>
    </citation>
    <scope>NUCLEOTIDE SEQUENCE [LARGE SCALE GENOMIC DNA]</scope>
    <source>
        <strain evidence="6 7">LM2416</strain>
    </source>
</reference>
<feature type="transmembrane region" description="Helical" evidence="5">
    <location>
        <begin position="427"/>
        <end position="444"/>
    </location>
</feature>
<feature type="transmembrane region" description="Helical" evidence="5">
    <location>
        <begin position="495"/>
        <end position="513"/>
    </location>
</feature>
<feature type="transmembrane region" description="Helical" evidence="5">
    <location>
        <begin position="342"/>
        <end position="360"/>
    </location>
</feature>
<dbReference type="KEGG" id="vil:CFK37_12470"/>
<dbReference type="PANTHER" id="PTHR47547">
    <property type="match status" value="1"/>
</dbReference>
<feature type="transmembrane region" description="Helical" evidence="5">
    <location>
        <begin position="366"/>
        <end position="387"/>
    </location>
</feature>
<dbReference type="GO" id="GO:0016020">
    <property type="term" value="C:membrane"/>
    <property type="evidence" value="ECO:0007669"/>
    <property type="project" value="UniProtKB-SubCell"/>
</dbReference>
<keyword evidence="4 5" id="KW-0472">Membrane</keyword>
<dbReference type="PIRSF" id="PIRSF006060">
    <property type="entry name" value="AA_transporter"/>
    <property type="match status" value="1"/>
</dbReference>
<dbReference type="InterPro" id="IPR052962">
    <property type="entry name" value="AA_Transporter_AGT"/>
</dbReference>
<dbReference type="Proteomes" id="UP000198312">
    <property type="component" value="Chromosome"/>
</dbReference>
<dbReference type="PANTHER" id="PTHR47547:SF1">
    <property type="entry name" value="ASPARTATE-PROTON SYMPORTER"/>
    <property type="match status" value="1"/>
</dbReference>
<feature type="transmembrane region" description="Helical" evidence="5">
    <location>
        <begin position="162"/>
        <end position="184"/>
    </location>
</feature>
<feature type="transmembrane region" description="Helical" evidence="5">
    <location>
        <begin position="278"/>
        <end position="300"/>
    </location>
</feature>